<organism evidence="5 6">
    <name type="scientific">Marinicella sediminis</name>
    <dbReference type="NCBI Taxonomy" id="1792834"/>
    <lineage>
        <taxon>Bacteria</taxon>
        <taxon>Pseudomonadati</taxon>
        <taxon>Pseudomonadota</taxon>
        <taxon>Gammaproteobacteria</taxon>
        <taxon>Lysobacterales</taxon>
        <taxon>Marinicellaceae</taxon>
        <taxon>Marinicella</taxon>
    </lineage>
</organism>
<name>A0ABV7JCH0_9GAMM</name>
<comment type="caution">
    <text evidence="5">The sequence shown here is derived from an EMBL/GenBank/DDBJ whole genome shotgun (WGS) entry which is preliminary data.</text>
</comment>
<dbReference type="CDD" id="cd00060">
    <property type="entry name" value="FHA"/>
    <property type="match status" value="1"/>
</dbReference>
<evidence type="ECO:0000256" key="1">
    <source>
        <dbReference type="ARBA" id="ARBA00012528"/>
    </source>
</evidence>
<feature type="domain" description="FHA" evidence="3">
    <location>
        <begin position="29"/>
        <end position="78"/>
    </location>
</feature>
<dbReference type="InterPro" id="IPR008984">
    <property type="entry name" value="SMAD_FHA_dom_sf"/>
</dbReference>
<evidence type="ECO:0000259" key="3">
    <source>
        <dbReference type="PROSITE" id="PS50006"/>
    </source>
</evidence>
<dbReference type="InterPro" id="IPR003018">
    <property type="entry name" value="GAF"/>
</dbReference>
<dbReference type="Pfam" id="PF00498">
    <property type="entry name" value="FHA"/>
    <property type="match status" value="1"/>
</dbReference>
<dbReference type="Proteomes" id="UP001595533">
    <property type="component" value="Unassembled WGS sequence"/>
</dbReference>
<comment type="catalytic activity">
    <reaction evidence="2">
        <text>2 GTP = 3',3'-c-di-GMP + 2 diphosphate</text>
        <dbReference type="Rhea" id="RHEA:24898"/>
        <dbReference type="ChEBI" id="CHEBI:33019"/>
        <dbReference type="ChEBI" id="CHEBI:37565"/>
        <dbReference type="ChEBI" id="CHEBI:58805"/>
        <dbReference type="EC" id="2.7.7.65"/>
    </reaction>
</comment>
<dbReference type="EC" id="2.7.7.65" evidence="1"/>
<dbReference type="GO" id="GO:0052621">
    <property type="term" value="F:diguanylate cyclase activity"/>
    <property type="evidence" value="ECO:0007669"/>
    <property type="project" value="UniProtKB-EC"/>
</dbReference>
<dbReference type="Pfam" id="PF13185">
    <property type="entry name" value="GAF_2"/>
    <property type="match status" value="1"/>
</dbReference>
<dbReference type="InterPro" id="IPR000160">
    <property type="entry name" value="GGDEF_dom"/>
</dbReference>
<dbReference type="SMART" id="SM00240">
    <property type="entry name" value="FHA"/>
    <property type="match status" value="1"/>
</dbReference>
<dbReference type="InterPro" id="IPR043128">
    <property type="entry name" value="Rev_trsase/Diguanyl_cyclase"/>
</dbReference>
<dbReference type="SUPFAM" id="SSF55073">
    <property type="entry name" value="Nucleotide cyclase"/>
    <property type="match status" value="1"/>
</dbReference>
<evidence type="ECO:0000313" key="5">
    <source>
        <dbReference type="EMBL" id="MFC3195669.1"/>
    </source>
</evidence>
<evidence type="ECO:0000313" key="6">
    <source>
        <dbReference type="Proteomes" id="UP001595533"/>
    </source>
</evidence>
<proteinExistence type="predicted"/>
<dbReference type="SUPFAM" id="SSF55781">
    <property type="entry name" value="GAF domain-like"/>
    <property type="match status" value="1"/>
</dbReference>
<dbReference type="Pfam" id="PF00990">
    <property type="entry name" value="GGDEF"/>
    <property type="match status" value="1"/>
</dbReference>
<dbReference type="PANTHER" id="PTHR45138:SF9">
    <property type="entry name" value="DIGUANYLATE CYCLASE DGCM-RELATED"/>
    <property type="match status" value="1"/>
</dbReference>
<dbReference type="PANTHER" id="PTHR45138">
    <property type="entry name" value="REGULATORY COMPONENTS OF SENSORY TRANSDUCTION SYSTEM"/>
    <property type="match status" value="1"/>
</dbReference>
<feature type="domain" description="GGDEF" evidence="4">
    <location>
        <begin position="373"/>
        <end position="505"/>
    </location>
</feature>
<dbReference type="PROSITE" id="PS50006">
    <property type="entry name" value="FHA_DOMAIN"/>
    <property type="match status" value="1"/>
</dbReference>
<dbReference type="Gene3D" id="3.30.70.270">
    <property type="match status" value="1"/>
</dbReference>
<keyword evidence="5" id="KW-0548">Nucleotidyltransferase</keyword>
<protein>
    <recommendedName>
        <fullName evidence="1">diguanylate cyclase</fullName>
        <ecNumber evidence="1">2.7.7.65</ecNumber>
    </recommendedName>
</protein>
<keyword evidence="5" id="KW-0808">Transferase</keyword>
<evidence type="ECO:0000259" key="4">
    <source>
        <dbReference type="PROSITE" id="PS50887"/>
    </source>
</evidence>
<keyword evidence="6" id="KW-1185">Reference proteome</keyword>
<dbReference type="Gene3D" id="3.30.450.40">
    <property type="match status" value="1"/>
</dbReference>
<evidence type="ECO:0000256" key="2">
    <source>
        <dbReference type="ARBA" id="ARBA00034247"/>
    </source>
</evidence>
<dbReference type="NCBIfam" id="TIGR00254">
    <property type="entry name" value="GGDEF"/>
    <property type="match status" value="1"/>
</dbReference>
<dbReference type="Gene3D" id="2.60.200.20">
    <property type="match status" value="1"/>
</dbReference>
<dbReference type="InterPro" id="IPR000253">
    <property type="entry name" value="FHA_dom"/>
</dbReference>
<dbReference type="PROSITE" id="PS50887">
    <property type="entry name" value="GGDEF"/>
    <property type="match status" value="1"/>
</dbReference>
<dbReference type="InterPro" id="IPR029787">
    <property type="entry name" value="Nucleotide_cyclase"/>
</dbReference>
<sequence length="505" mass="57697">MTQNTIHYLSWIDVDNELHSVRLLAGQRYVIGRSDQADVEVLNTSVSRQHLELFWQQGALLIRDLRSSYGTWADNQRVERDDTPILHADTELKLGNLSMWYERRLDNESQEMFQTCFHPPTKDDEVELSSEFNDFRRKLLFLLQDNFGDNTLNIKLIRKIDDELHELINAQELRLKEQRILNSISHILNRSLTLKELLKTSLNLVSKVLNAERGFVVVKDPGNELMEIPAVRHFEDFEWHSQPAEPRAFSQKLVQKCFRQNKILIIGDSMLNDSMDDLAPTEDGGGRSVVVIPLVQDTQVIGVIYLDNQQQAHNFNPQQIPFLTTFAAHTSIALHNSLLYKRAITDDLTQLFTRQHIDEALALEMQRAIRYEHDLSLLILDLDHFKSINDSHGHTTGDQVLKAFSEIIRAHIRECDMAGRFGGEEFIVILAETDIKGAFILAERIRHATEQLRIDKSGESISLTVSIGAASAHVSQDNNTVLFIEAADKALYQAKEQGRNQTVCA</sequence>
<dbReference type="InterPro" id="IPR050469">
    <property type="entry name" value="Diguanylate_Cyclase"/>
</dbReference>
<dbReference type="InterPro" id="IPR029016">
    <property type="entry name" value="GAF-like_dom_sf"/>
</dbReference>
<dbReference type="CDD" id="cd01949">
    <property type="entry name" value="GGDEF"/>
    <property type="match status" value="1"/>
</dbReference>
<dbReference type="RefSeq" id="WP_157892947.1">
    <property type="nucleotide sequence ID" value="NZ_JBHRTS010000009.1"/>
</dbReference>
<dbReference type="SMART" id="SM00267">
    <property type="entry name" value="GGDEF"/>
    <property type="match status" value="1"/>
</dbReference>
<dbReference type="SUPFAM" id="SSF49879">
    <property type="entry name" value="SMAD/FHA domain"/>
    <property type="match status" value="1"/>
</dbReference>
<accession>A0ABV7JCH0</accession>
<reference evidence="6" key="1">
    <citation type="journal article" date="2019" name="Int. J. Syst. Evol. Microbiol.">
        <title>The Global Catalogue of Microorganisms (GCM) 10K type strain sequencing project: providing services to taxonomists for standard genome sequencing and annotation.</title>
        <authorList>
            <consortium name="The Broad Institute Genomics Platform"/>
            <consortium name="The Broad Institute Genome Sequencing Center for Infectious Disease"/>
            <person name="Wu L."/>
            <person name="Ma J."/>
        </authorList>
    </citation>
    <scope>NUCLEOTIDE SEQUENCE [LARGE SCALE GENOMIC DNA]</scope>
    <source>
        <strain evidence="6">KCTC 42953</strain>
    </source>
</reference>
<gene>
    <name evidence="5" type="ORF">ACFODZ_15550</name>
</gene>
<dbReference type="EMBL" id="JBHRTS010000009">
    <property type="protein sequence ID" value="MFC3195669.1"/>
    <property type="molecule type" value="Genomic_DNA"/>
</dbReference>
<dbReference type="SMART" id="SM00065">
    <property type="entry name" value="GAF"/>
    <property type="match status" value="1"/>
</dbReference>